<sequence length="497" mass="56332">MADLRYLKKRRQTWYFRLTVPPDLRDKLGKTEIVESLGTRDLSLAQSRRWDWRATWEDRFDALRGNERQDRAAIRETYKRTLQEARDGFLGKPEGDEHEFTIGDTISALVEQGERKTKQDGEVDPITEAKIHALQDYAAERRGETVKTKAVYAMTINEAAKRYLDAIAKEITLQTRGQYEATFRLFADFMDDKPLRDVTRRDAAAFLEELARFSPTWGRSPKTKDRSFADLKALYAGKGEGLSQRTLNRYITALSGLWKWARDREEVGGENPFDRFFKAINEKNSSGYVPFSLGDLNALFALPAPTNPVLWEVPLVALFTGMRLGEVCSLTWENVQQEDGIWFFDITAAKSVAGIRVVPVHDALGWLVARRPTSGADLANPIWPVLKPGGPDGKRSWYMTKAFGTFRRSRGITDKGKVFHSFRKNAVQCLERARVPQNEAAEIVGHEKEGITYRVYNPDGLTMAQRREVVRKIAYPGLVLPEGYRWGAVGGGQSNAA</sequence>
<dbReference type="InterPro" id="IPR002104">
    <property type="entry name" value="Integrase_catalytic"/>
</dbReference>
<accession>A0A7W6WLF1</accession>
<keyword evidence="9" id="KW-1185">Reference proteome</keyword>
<dbReference type="InterPro" id="IPR046668">
    <property type="entry name" value="DUF6538"/>
</dbReference>
<evidence type="ECO:0000256" key="3">
    <source>
        <dbReference type="ARBA" id="ARBA00023125"/>
    </source>
</evidence>
<dbReference type="AlphaFoldDB" id="A0A7W6WLF1"/>
<keyword evidence="3 5" id="KW-0238">DNA-binding</keyword>
<comment type="caution">
    <text evidence="8">The sequence shown here is derived from an EMBL/GenBank/DDBJ whole genome shotgun (WGS) entry which is preliminary data.</text>
</comment>
<dbReference type="InterPro" id="IPR050090">
    <property type="entry name" value="Tyrosine_recombinase_XerCD"/>
</dbReference>
<name>A0A7W6WLF1_9PROT</name>
<dbReference type="Proteomes" id="UP000555728">
    <property type="component" value="Unassembled WGS sequence"/>
</dbReference>
<dbReference type="GO" id="GO:0006310">
    <property type="term" value="P:DNA recombination"/>
    <property type="evidence" value="ECO:0007669"/>
    <property type="project" value="UniProtKB-KW"/>
</dbReference>
<evidence type="ECO:0000259" key="7">
    <source>
        <dbReference type="PROSITE" id="PS51900"/>
    </source>
</evidence>
<dbReference type="GO" id="GO:0003677">
    <property type="term" value="F:DNA binding"/>
    <property type="evidence" value="ECO:0007669"/>
    <property type="project" value="UniProtKB-UniRule"/>
</dbReference>
<dbReference type="Gene3D" id="1.10.443.10">
    <property type="entry name" value="Intergrase catalytic core"/>
    <property type="match status" value="1"/>
</dbReference>
<dbReference type="EMBL" id="JACIGI010000020">
    <property type="protein sequence ID" value="MBB4286754.1"/>
    <property type="molecule type" value="Genomic_DNA"/>
</dbReference>
<feature type="domain" description="Tyr recombinase" evidence="6">
    <location>
        <begin position="286"/>
        <end position="471"/>
    </location>
</feature>
<dbReference type="GO" id="GO:0015074">
    <property type="term" value="P:DNA integration"/>
    <property type="evidence" value="ECO:0007669"/>
    <property type="project" value="UniProtKB-KW"/>
</dbReference>
<organism evidence="8 9">
    <name type="scientific">Roseospira goensis</name>
    <dbReference type="NCBI Taxonomy" id="391922"/>
    <lineage>
        <taxon>Bacteria</taxon>
        <taxon>Pseudomonadati</taxon>
        <taxon>Pseudomonadota</taxon>
        <taxon>Alphaproteobacteria</taxon>
        <taxon>Rhodospirillales</taxon>
        <taxon>Rhodospirillaceae</taxon>
        <taxon>Roseospira</taxon>
    </lineage>
</organism>
<dbReference type="InterPro" id="IPR013762">
    <property type="entry name" value="Integrase-like_cat_sf"/>
</dbReference>
<dbReference type="PROSITE" id="PS51898">
    <property type="entry name" value="TYR_RECOMBINASE"/>
    <property type="match status" value="1"/>
</dbReference>
<dbReference type="Pfam" id="PF00589">
    <property type="entry name" value="Phage_integrase"/>
    <property type="match status" value="1"/>
</dbReference>
<dbReference type="Pfam" id="PF20172">
    <property type="entry name" value="DUF6538"/>
    <property type="match status" value="1"/>
</dbReference>
<dbReference type="InterPro" id="IPR044068">
    <property type="entry name" value="CB"/>
</dbReference>
<dbReference type="SUPFAM" id="SSF56349">
    <property type="entry name" value="DNA breaking-rejoining enzymes"/>
    <property type="match status" value="1"/>
</dbReference>
<keyword evidence="4" id="KW-0233">DNA recombination</keyword>
<evidence type="ECO:0000256" key="2">
    <source>
        <dbReference type="ARBA" id="ARBA00022908"/>
    </source>
</evidence>
<dbReference type="PROSITE" id="PS51900">
    <property type="entry name" value="CB"/>
    <property type="match status" value="1"/>
</dbReference>
<evidence type="ECO:0000256" key="5">
    <source>
        <dbReference type="PROSITE-ProRule" id="PRU01248"/>
    </source>
</evidence>
<dbReference type="InterPro" id="IPR010998">
    <property type="entry name" value="Integrase_recombinase_N"/>
</dbReference>
<dbReference type="InterPro" id="IPR011010">
    <property type="entry name" value="DNA_brk_join_enz"/>
</dbReference>
<comment type="similarity">
    <text evidence="1">Belongs to the 'phage' integrase family.</text>
</comment>
<reference evidence="8 9" key="1">
    <citation type="submission" date="2020-08" db="EMBL/GenBank/DDBJ databases">
        <title>Genome sequencing of Purple Non-Sulfur Bacteria from various extreme environments.</title>
        <authorList>
            <person name="Mayer M."/>
        </authorList>
    </citation>
    <scope>NUCLEOTIDE SEQUENCE [LARGE SCALE GENOMIC DNA]</scope>
    <source>
        <strain evidence="8 9">JA135</strain>
    </source>
</reference>
<evidence type="ECO:0000256" key="1">
    <source>
        <dbReference type="ARBA" id="ARBA00008857"/>
    </source>
</evidence>
<evidence type="ECO:0000259" key="6">
    <source>
        <dbReference type="PROSITE" id="PS51898"/>
    </source>
</evidence>
<proteinExistence type="inferred from homology"/>
<dbReference type="PANTHER" id="PTHR30349:SF41">
    <property type="entry name" value="INTEGRASE_RECOMBINASE PROTEIN MJ0367-RELATED"/>
    <property type="match status" value="1"/>
</dbReference>
<gene>
    <name evidence="8" type="ORF">GGD88_002491</name>
</gene>
<evidence type="ECO:0000313" key="8">
    <source>
        <dbReference type="EMBL" id="MBB4286754.1"/>
    </source>
</evidence>
<dbReference type="CDD" id="cd01184">
    <property type="entry name" value="INT_C_like_1"/>
    <property type="match status" value="1"/>
</dbReference>
<feature type="domain" description="Core-binding (CB)" evidence="7">
    <location>
        <begin position="154"/>
        <end position="262"/>
    </location>
</feature>
<dbReference type="RefSeq" id="WP_184435874.1">
    <property type="nucleotide sequence ID" value="NZ_JACIGI010000020.1"/>
</dbReference>
<evidence type="ECO:0000313" key="9">
    <source>
        <dbReference type="Proteomes" id="UP000555728"/>
    </source>
</evidence>
<evidence type="ECO:0000256" key="4">
    <source>
        <dbReference type="ARBA" id="ARBA00023172"/>
    </source>
</evidence>
<dbReference type="Gene3D" id="1.10.150.130">
    <property type="match status" value="1"/>
</dbReference>
<dbReference type="PANTHER" id="PTHR30349">
    <property type="entry name" value="PHAGE INTEGRASE-RELATED"/>
    <property type="match status" value="1"/>
</dbReference>
<protein>
    <submittedName>
        <fullName evidence="8">Integrase</fullName>
    </submittedName>
</protein>
<keyword evidence="2" id="KW-0229">DNA integration</keyword>